<evidence type="ECO:0000256" key="6">
    <source>
        <dbReference type="ARBA" id="ARBA00022729"/>
    </source>
</evidence>
<dbReference type="GO" id="GO:0004714">
    <property type="term" value="F:transmembrane receptor protein tyrosine kinase activity"/>
    <property type="evidence" value="ECO:0007669"/>
    <property type="project" value="UniProtKB-EC"/>
</dbReference>
<evidence type="ECO:0000256" key="5">
    <source>
        <dbReference type="ARBA" id="ARBA00022692"/>
    </source>
</evidence>
<organism evidence="18 19">
    <name type="scientific">Caulobacter phage Ccr32</name>
    <dbReference type="NCBI Taxonomy" id="1959738"/>
    <lineage>
        <taxon>Viruses</taxon>
        <taxon>Duplodnaviria</taxon>
        <taxon>Heunggongvirae</taxon>
        <taxon>Uroviricota</taxon>
        <taxon>Caudoviricetes</taxon>
        <taxon>Jeanschmidtviridae</taxon>
        <taxon>Shapirovirus</taxon>
        <taxon>Shapirovirus cbk</taxon>
    </lineage>
</organism>
<feature type="compositionally biased region" description="Gly residues" evidence="16">
    <location>
        <begin position="1012"/>
        <end position="1032"/>
    </location>
</feature>
<dbReference type="EC" id="2.7.10.1" evidence="2"/>
<keyword evidence="9" id="KW-0067">ATP-binding</keyword>
<feature type="compositionally biased region" description="Polar residues" evidence="16">
    <location>
        <begin position="1034"/>
        <end position="1045"/>
    </location>
</feature>
<feature type="domain" description="ALK/LTK-like glycine-rich" evidence="17">
    <location>
        <begin position="1450"/>
        <end position="1705"/>
    </location>
</feature>
<evidence type="ECO:0000313" key="19">
    <source>
        <dbReference type="Proteomes" id="UP000222485"/>
    </source>
</evidence>
<evidence type="ECO:0000256" key="16">
    <source>
        <dbReference type="SAM" id="MobiDB-lite"/>
    </source>
</evidence>
<dbReference type="EMBL" id="KY555146">
    <property type="protein sequence ID" value="ARB14996.1"/>
    <property type="molecule type" value="Genomic_DNA"/>
</dbReference>
<comment type="subcellular location">
    <subcellularLocation>
        <location evidence="1">Cell membrane</location>
        <topology evidence="1">Single-pass type I membrane protein</topology>
    </subcellularLocation>
</comment>
<dbReference type="GO" id="GO:0005524">
    <property type="term" value="F:ATP binding"/>
    <property type="evidence" value="ECO:0007669"/>
    <property type="project" value="UniProtKB-KW"/>
</dbReference>
<keyword evidence="12" id="KW-0829">Tyrosine-protein kinase</keyword>
<feature type="domain" description="ALK/LTK-like glycine-rich" evidence="17">
    <location>
        <begin position="612"/>
        <end position="826"/>
    </location>
</feature>
<keyword evidence="7" id="KW-0547">Nucleotide-binding</keyword>
<keyword evidence="3" id="KW-1003">Cell membrane</keyword>
<feature type="region of interest" description="Disordered" evidence="16">
    <location>
        <begin position="1012"/>
        <end position="1066"/>
    </location>
</feature>
<evidence type="ECO:0000256" key="14">
    <source>
        <dbReference type="ARBA" id="ARBA00023170"/>
    </source>
</evidence>
<evidence type="ECO:0000259" key="17">
    <source>
        <dbReference type="Pfam" id="PF12810"/>
    </source>
</evidence>
<protein>
    <recommendedName>
        <fullName evidence="2">receptor protein-tyrosine kinase</fullName>
        <ecNumber evidence="2">2.7.10.1</ecNumber>
    </recommendedName>
</protein>
<evidence type="ECO:0000256" key="13">
    <source>
        <dbReference type="ARBA" id="ARBA00023157"/>
    </source>
</evidence>
<evidence type="ECO:0000256" key="12">
    <source>
        <dbReference type="ARBA" id="ARBA00023137"/>
    </source>
</evidence>
<evidence type="ECO:0000256" key="3">
    <source>
        <dbReference type="ARBA" id="ARBA00022475"/>
    </source>
</evidence>
<dbReference type="InterPro" id="IPR013320">
    <property type="entry name" value="ConA-like_dom_sf"/>
</dbReference>
<evidence type="ECO:0000256" key="1">
    <source>
        <dbReference type="ARBA" id="ARBA00004251"/>
    </source>
</evidence>
<dbReference type="Proteomes" id="UP000222485">
    <property type="component" value="Genome"/>
</dbReference>
<evidence type="ECO:0000256" key="7">
    <source>
        <dbReference type="ARBA" id="ARBA00022741"/>
    </source>
</evidence>
<reference evidence="19" key="1">
    <citation type="journal article" date="2017" name="Curr. Microbiol.">
        <title>Genomic Diversity of Type B3 Bacteriophages of Caulobacter crescentus.</title>
        <authorList>
            <person name="Ash K.T."/>
            <person name="Drake K.M."/>
            <person name="Gibbs W.S."/>
            <person name="Ely B."/>
        </authorList>
    </citation>
    <scope>NUCLEOTIDE SEQUENCE [LARGE SCALE GENOMIC DNA]</scope>
</reference>
<keyword evidence="8" id="KW-0418">Kinase</keyword>
<dbReference type="Pfam" id="PF12810">
    <property type="entry name" value="ALK_LTK_GRD"/>
    <property type="match status" value="3"/>
</dbReference>
<keyword evidence="11" id="KW-0472">Membrane</keyword>
<keyword evidence="5" id="KW-0812">Transmembrane</keyword>
<evidence type="ECO:0000256" key="8">
    <source>
        <dbReference type="ARBA" id="ARBA00022777"/>
    </source>
</evidence>
<sequence>MVDIVAGTPVSVSYSGASTTYVAAETGLMTVHLWGGAGAGGYYANGSGNANKYGGAGGYATLNFLVKEGDVLTIEVGQGGQVPTGSGTTVTAGGAGGWPDGGYGGKSTSAWVGLGGGGGSTRLYRNGELIGVAGGGGGATGFYNGGNGGGMVGLASADASSGAGGTQSAGGVAGSGTLAIQSGQGFQGGRGGTTASTAHAYAGGGGGGGLYGGASNGGGSGAHGSGGGGSGYINQNLLYSGRLQAGRIDALGVPFDVAGIRPAGVAEGGTGPTVASTGWGSITPGGNGFAYLSLTSVASATAFPTSGTTTLAYSGARQVYTVTQLSTVDIEMWGGGGGGGFYTSGGASPRYGGAGGYTKFTKVLFPGDIVEIEVGQGGQAPTGVGGNIGGFGGWPNGGDGGRSSVNSATNFGGGGGSTNIYVNGRLLGVASGGGGATGFYNGGNGGGKWGLADAAAASGTAGTWACDNSTSTGLARGFFLRGGHGSPNESRDVAHPNAGAGGGGGYWGGGGARGGSGTHGAGGGGCGFINGDLTWNRDYQWGTQGTGQPYTGGAYAAGVGVGGTCGNTAGTTSNGGDGQIVFTVTAASTATLPTDKNALTYTGAVQHYVAPSAGVIDLKMWGSGGGSGVRTSGTPGRGGGGGCTLVPFVPIKAGDIITFAVGQGGRGAVDANSISPGGWPNGGYSGPSASAGGGGASLFYVNGELVAVAGSGAGAGISNGGFPGGSASCDPGYVNFTSHGGTQTTAGWCPTRVLEGTTYGTYMLAGDGQIDGVAPNNVNVNTGGGGGGGYYGGGGNATNSSRYWGGNGGSGYINPKYTGTITGASSALAANNTDPDYVAGVGVAGVGSTTYNNPVTNGGDGQIVFTYEIPPNLVESLTTAVPVDGTVKTYIVGADGNLVLDLWGGGGGAATMLAAGGSERGGGGGYVGGTIPVTAGQIIRFYNGRGGGGGVYTSGTATALVGTGGPGGWPDGGAGGYYAGAAPSTNGILAGAGGGSSRVYIDDQLILVAGGGGGGGDGTGTRTPGGGGGLTGGNSDIPSGQNFGATQIRGGYNSNRPTDPVTTGGLFRGGAGYVSGGSNSISATSPGGGGGGGLFGGGGSGNSTIYIGGAGGSGFIFDGLTLSKTDPFRAEVIAQMTFETGGVIDDGRQREILPVDTAPTAVTTSPKYGAYCGNYPGSGHTTMTVPAFGLQNFTIEAWFSPNSLSSGVLFAYGNSGVGGFSLHYNVNTLTLRHNGDTATDLTWADTARVANVWAHYAVVRDMAGTRVYKDGRLVMTYVNSIGTSFTATQLTLANYTGAAGNSTRFTGRIDEFRATLGACRYVKPFTPSSFAAVSTSVPTLTTITQAPQGSSGTAANNGSAKYIAGRGMGALTRLTAGTAPSGGDGQISYFIATSTVSAAGPIGTVIVSGLTDAAAGAFYPLPPVGSVVVEPYSGARVNYEVTEAVGARIKVEMWGGGGGGSSANTTLTTNGGGGGGYTVIELDLVQGDRITVQTPSGGAGGVNAGSGSAINLGGYPDGGDGYRPAFTALNCGGGGSARLWAQGNLAAVAGGGGGAAYGGGAYDFPGGAGGGNLGGPGAYDGVNAPFPNGGGTQVAGGAGTANGVNGTSLQGGHGGTVSGIANNGCGGGGGYYGGGGGGAYKSGGGGSGYVNTGLPGYRTGSTTGGSGNLPAGMSSPNYVSGIGVGSNGKGGAFTNGGNGRIVISVITPTPGNASGSIGTVNVSGLNNFGLLIGVPTGPLDTIDVVVPVGVSGQPGFAEGPLTTIGVGPAETIPRAQAIVIVPINDQTSILIEPPINAPLEVPGDGIGELDTILVSPFDSTQTAGVAFDVADLPTIILTAPEGEAVEIPPVLTSGDIGTVVVTTPEATTQIIPPVETSGAIGTITVVTVTGEASWNNNVSASGDIGTITLAAPTADAVGDDLAMGDIGTITVIAPEGVALQDAAVAADIGTISVYPIEGGQPGDAVGDIPYIQVVTPGATVNASSGDDISLYADIGTIYVLQVYGQGFWISEDNYVHALPDPLIVSITAAPQASARGDVHIVQPLPTIVVTAPVPVAAGNALADAYTGDFIILVAAPVPQTELNANVNVAMPPPIVINGNDAEASLDVTVPFSDTAVFITGPEALGLGFHGADLGPPIVVTPPQGGPEISVEIFVDPGTILVEAPRFHYIPPITVLPPEGVALDAKSAEASGDLGTITIGVPTGGYQANVAINLPLPTIFVNVPQVMVFASVAVSGDIGTITLTPPAATLTTGADAAFTLPGPIVVTAPEATATAGTAAATSGALTTITLTPPEGSVSTGAAAATSGAIGTILVSPFDGSVFISYPGNASGAIGTIVVTPPAATVSNGRNLSIALPGPIIVTPPAAQPQAGAALSGDIGTIVVTSPDGQGTGDTVLASGAIGTIVVTTPDGAATGRGLGTGAIGTIVVTPPAATLTTGANKAAALPGPIIVTPPVGVGRVPAAGAGDLATITITSTPEATLSVGQDIAGQIGTISIIPPEALPQGSVFVDPTDEMVVQVLPPQAILFREATVIVGFPTVYLVAPEAITYSLAEFASITLLPPDAYVDVPLPLGKNRIRYRRNTTAGRAPTSLRPNEIALNETDGLLFTRDGAGAVKATPLGFLTGAGVPPPITDNGKVLSGGLSWETPNTRYLLPVRNAPPAGARIALGEGVVGVTTFTPTVDVTYTRPFFVAKTIDIQALSVDVVGAAAATAELGLIGWSLTGVPGATLALGTVSTATTGVKTATGTAVTLTPGWYASTFKVTGAAGASFRAPTAPTAIAPDLTVTPGAPAPVMADLEA</sequence>
<keyword evidence="13" id="KW-1015">Disulfide bond</keyword>
<feature type="compositionally biased region" description="Polar residues" evidence="16">
    <location>
        <begin position="1052"/>
        <end position="1061"/>
    </location>
</feature>
<evidence type="ECO:0000256" key="10">
    <source>
        <dbReference type="ARBA" id="ARBA00022989"/>
    </source>
</evidence>
<evidence type="ECO:0000256" key="15">
    <source>
        <dbReference type="ARBA" id="ARBA00023180"/>
    </source>
</evidence>
<keyword evidence="15" id="KW-0325">Glycoprotein</keyword>
<feature type="domain" description="ALK/LTK-like glycine-rich" evidence="17">
    <location>
        <begin position="25"/>
        <end position="237"/>
    </location>
</feature>
<dbReference type="Pfam" id="PF13385">
    <property type="entry name" value="Laminin_G_3"/>
    <property type="match status" value="1"/>
</dbReference>
<keyword evidence="4" id="KW-0808">Transferase</keyword>
<dbReference type="GO" id="GO:0005886">
    <property type="term" value="C:plasma membrane"/>
    <property type="evidence" value="ECO:0007669"/>
    <property type="project" value="UniProtKB-SubCell"/>
</dbReference>
<evidence type="ECO:0000313" key="18">
    <source>
        <dbReference type="EMBL" id="ARB14996.1"/>
    </source>
</evidence>
<keyword evidence="10" id="KW-1133">Transmembrane helix</keyword>
<dbReference type="SUPFAM" id="SSF49899">
    <property type="entry name" value="Concanavalin A-like lectins/glucanases"/>
    <property type="match status" value="1"/>
</dbReference>
<keyword evidence="14" id="KW-0675">Receptor</keyword>
<evidence type="ECO:0000256" key="11">
    <source>
        <dbReference type="ARBA" id="ARBA00023136"/>
    </source>
</evidence>
<name>A0A1V0EDN5_9CAUD</name>
<evidence type="ECO:0000256" key="9">
    <source>
        <dbReference type="ARBA" id="ARBA00022840"/>
    </source>
</evidence>
<accession>A0A1V0EDN5</accession>
<gene>
    <name evidence="18" type="ORF">Ccr32_gp077</name>
</gene>
<evidence type="ECO:0000256" key="2">
    <source>
        <dbReference type="ARBA" id="ARBA00011902"/>
    </source>
</evidence>
<dbReference type="InterPro" id="IPR055163">
    <property type="entry name" value="ALK/LTK-like_GRD"/>
</dbReference>
<keyword evidence="6" id="KW-0732">Signal</keyword>
<evidence type="ECO:0000256" key="4">
    <source>
        <dbReference type="ARBA" id="ARBA00022679"/>
    </source>
</evidence>
<proteinExistence type="predicted"/>
<dbReference type="Gene3D" id="2.60.120.200">
    <property type="match status" value="1"/>
</dbReference>